<keyword evidence="5" id="KW-0407">Ion channel</keyword>
<comment type="subcellular location">
    <subcellularLocation>
        <location evidence="1">Membrane</location>
        <topology evidence="1">Multi-pass membrane protein</topology>
    </subcellularLocation>
</comment>
<keyword evidence="5" id="KW-0813">Transport</keyword>
<feature type="non-terminal residue" evidence="9">
    <location>
        <position position="1"/>
    </location>
</feature>
<organism evidence="9 10">
    <name type="scientific">Porites evermanni</name>
    <dbReference type="NCBI Taxonomy" id="104178"/>
    <lineage>
        <taxon>Eukaryota</taxon>
        <taxon>Metazoa</taxon>
        <taxon>Cnidaria</taxon>
        <taxon>Anthozoa</taxon>
        <taxon>Hexacorallia</taxon>
        <taxon>Scleractinia</taxon>
        <taxon>Fungiina</taxon>
        <taxon>Poritidae</taxon>
        <taxon>Porites</taxon>
    </lineage>
</organism>
<dbReference type="InterPro" id="IPR018000">
    <property type="entry name" value="Neurotransmitter_ion_chnl_CS"/>
</dbReference>
<accession>A0ABN8RKQ3</accession>
<feature type="domain" description="Neurotransmitter-gated ion-channel transmembrane" evidence="8">
    <location>
        <begin position="178"/>
        <end position="262"/>
    </location>
</feature>
<keyword evidence="2 5" id="KW-0812">Transmembrane</keyword>
<evidence type="ECO:0000256" key="4">
    <source>
        <dbReference type="ARBA" id="ARBA00023136"/>
    </source>
</evidence>
<dbReference type="SUPFAM" id="SSF63712">
    <property type="entry name" value="Nicotinic receptor ligand binding domain-like"/>
    <property type="match status" value="1"/>
</dbReference>
<dbReference type="InterPro" id="IPR006201">
    <property type="entry name" value="Neur_channel"/>
</dbReference>
<dbReference type="PANTHER" id="PTHR18945">
    <property type="entry name" value="NEUROTRANSMITTER GATED ION CHANNEL"/>
    <property type="match status" value="1"/>
</dbReference>
<evidence type="ECO:0000259" key="8">
    <source>
        <dbReference type="Pfam" id="PF02932"/>
    </source>
</evidence>
<dbReference type="InterPro" id="IPR006202">
    <property type="entry name" value="Neur_chan_lig-bd"/>
</dbReference>
<dbReference type="InterPro" id="IPR006029">
    <property type="entry name" value="Neurotrans-gated_channel_TM"/>
</dbReference>
<dbReference type="SUPFAM" id="SSF90112">
    <property type="entry name" value="Neurotransmitter-gated ion-channel transmembrane pore"/>
    <property type="match status" value="1"/>
</dbReference>
<evidence type="ECO:0000256" key="2">
    <source>
        <dbReference type="ARBA" id="ARBA00022692"/>
    </source>
</evidence>
<dbReference type="PROSITE" id="PS00236">
    <property type="entry name" value="NEUROTR_ION_CHANNEL"/>
    <property type="match status" value="1"/>
</dbReference>
<proteinExistence type="inferred from homology"/>
<dbReference type="InterPro" id="IPR038050">
    <property type="entry name" value="Neuro_actylchol_rec"/>
</dbReference>
<dbReference type="EMBL" id="CALNXI010001903">
    <property type="protein sequence ID" value="CAH3179353.1"/>
    <property type="molecule type" value="Genomic_DNA"/>
</dbReference>
<keyword evidence="10" id="KW-1185">Reference proteome</keyword>
<feature type="transmembrane region" description="Helical" evidence="5">
    <location>
        <begin position="171"/>
        <end position="191"/>
    </location>
</feature>
<dbReference type="Gene3D" id="2.70.170.10">
    <property type="entry name" value="Neurotransmitter-gated ion-channel ligand-binding domain"/>
    <property type="match status" value="1"/>
</dbReference>
<evidence type="ECO:0000259" key="7">
    <source>
        <dbReference type="Pfam" id="PF02931"/>
    </source>
</evidence>
<feature type="transmembrane region" description="Helical" evidence="5">
    <location>
        <begin position="203"/>
        <end position="224"/>
    </location>
</feature>
<evidence type="ECO:0000313" key="10">
    <source>
        <dbReference type="Proteomes" id="UP001159427"/>
    </source>
</evidence>
<feature type="transmembrane region" description="Helical" evidence="5">
    <location>
        <begin position="236"/>
        <end position="256"/>
    </location>
</feature>
<evidence type="ECO:0000256" key="6">
    <source>
        <dbReference type="SAM" id="MobiDB-lite"/>
    </source>
</evidence>
<protein>
    <submittedName>
        <fullName evidence="9">Uncharacterized protein</fullName>
    </submittedName>
</protein>
<dbReference type="Proteomes" id="UP001159427">
    <property type="component" value="Unassembled WGS sequence"/>
</dbReference>
<evidence type="ECO:0000256" key="1">
    <source>
        <dbReference type="ARBA" id="ARBA00004141"/>
    </source>
</evidence>
<feature type="domain" description="Neurotransmitter-gated ion-channel ligand-binding" evidence="7">
    <location>
        <begin position="5"/>
        <end position="170"/>
    </location>
</feature>
<evidence type="ECO:0000256" key="3">
    <source>
        <dbReference type="ARBA" id="ARBA00022989"/>
    </source>
</evidence>
<feature type="transmembrane region" description="Helical" evidence="5">
    <location>
        <begin position="356"/>
        <end position="373"/>
    </location>
</feature>
<dbReference type="InterPro" id="IPR036734">
    <property type="entry name" value="Neur_chan_lig-bd_sf"/>
</dbReference>
<gene>
    <name evidence="9" type="ORF">PEVE_00012334</name>
</gene>
<evidence type="ECO:0000313" key="9">
    <source>
        <dbReference type="EMBL" id="CAH3179353.1"/>
    </source>
</evidence>
<keyword evidence="5" id="KW-0406">Ion transport</keyword>
<sequence>VKFNFNFYFLFYQKWHNPFLEWDKNKHGDIEYIHVSPTEIWVPDIILYNNSDKQVIQAGHTEFFKSWVLLYSNGTCVWNAPANLESACDIDISSFPFDKQKCSLSFGSVAYGSELLRIHLMNSVGHKRTETEGNGEWCIEKTYLEVYSGKRPMSFQEFSFIKYTLIIERQWFYYAMFLVLPCVICTVLVLFSFALPPENGERIGFCSTIMVSVSVFLLLIADMLPEKSDNLPILGIYYTITMVEIACVLVATILVLRAYHSTSEPPACCRALYRMFNKKGKKKILNITETKFKMKRLMNRNAIDSELTRVENNTESVSPPSRPESEHPPIKKNESEPNDEENRKIWRAIAVSFDRLFFWLFLLTFLASSAYIIESNLRIK</sequence>
<dbReference type="Pfam" id="PF02931">
    <property type="entry name" value="Neur_chan_LBD"/>
    <property type="match status" value="1"/>
</dbReference>
<feature type="region of interest" description="Disordered" evidence="6">
    <location>
        <begin position="309"/>
        <end position="338"/>
    </location>
</feature>
<keyword evidence="3 5" id="KW-1133">Transmembrane helix</keyword>
<name>A0ABN8RKQ3_9CNID</name>
<keyword evidence="4 5" id="KW-0472">Membrane</keyword>
<feature type="compositionally biased region" description="Basic and acidic residues" evidence="6">
    <location>
        <begin position="323"/>
        <end position="338"/>
    </location>
</feature>
<dbReference type="Gene3D" id="1.20.58.390">
    <property type="entry name" value="Neurotransmitter-gated ion-channel transmembrane domain"/>
    <property type="match status" value="1"/>
</dbReference>
<dbReference type="CDD" id="cd19051">
    <property type="entry name" value="LGIC_TM_cation"/>
    <property type="match status" value="1"/>
</dbReference>
<dbReference type="Pfam" id="PF02932">
    <property type="entry name" value="Neur_chan_memb"/>
    <property type="match status" value="1"/>
</dbReference>
<comment type="similarity">
    <text evidence="5">Belongs to the ligand-gated ion channel (TC 1.A.9) family.</text>
</comment>
<reference evidence="9 10" key="1">
    <citation type="submission" date="2022-05" db="EMBL/GenBank/DDBJ databases">
        <authorList>
            <consortium name="Genoscope - CEA"/>
            <person name="William W."/>
        </authorList>
    </citation>
    <scope>NUCLEOTIDE SEQUENCE [LARGE SCALE GENOMIC DNA]</scope>
</reference>
<dbReference type="InterPro" id="IPR036719">
    <property type="entry name" value="Neuro-gated_channel_TM_sf"/>
</dbReference>
<dbReference type="PRINTS" id="PR00252">
    <property type="entry name" value="NRIONCHANNEL"/>
</dbReference>
<comment type="caution">
    <text evidence="9">The sequence shown here is derived from an EMBL/GenBank/DDBJ whole genome shotgun (WGS) entry which is preliminary data.</text>
</comment>
<evidence type="ECO:0000256" key="5">
    <source>
        <dbReference type="RuleBase" id="RU000687"/>
    </source>
</evidence>